<keyword evidence="2" id="KW-1185">Reference proteome</keyword>
<organism evidence="1 2">
    <name type="scientific">Kitasatospora nipponensis</name>
    <dbReference type="NCBI Taxonomy" id="258049"/>
    <lineage>
        <taxon>Bacteria</taxon>
        <taxon>Bacillati</taxon>
        <taxon>Actinomycetota</taxon>
        <taxon>Actinomycetes</taxon>
        <taxon>Kitasatosporales</taxon>
        <taxon>Streptomycetaceae</taxon>
        <taxon>Kitasatospora</taxon>
    </lineage>
</organism>
<dbReference type="EMBL" id="BAAALF010000206">
    <property type="protein sequence ID" value="GAA1270084.1"/>
    <property type="molecule type" value="Genomic_DNA"/>
</dbReference>
<dbReference type="Proteomes" id="UP001500037">
    <property type="component" value="Unassembled WGS sequence"/>
</dbReference>
<gene>
    <name evidence="1" type="ORF">GCM10009665_68080</name>
</gene>
<evidence type="ECO:0000313" key="1">
    <source>
        <dbReference type="EMBL" id="GAA1270084.1"/>
    </source>
</evidence>
<reference evidence="1 2" key="1">
    <citation type="journal article" date="2019" name="Int. J. Syst. Evol. Microbiol.">
        <title>The Global Catalogue of Microorganisms (GCM) 10K type strain sequencing project: providing services to taxonomists for standard genome sequencing and annotation.</title>
        <authorList>
            <consortium name="The Broad Institute Genomics Platform"/>
            <consortium name="The Broad Institute Genome Sequencing Center for Infectious Disease"/>
            <person name="Wu L."/>
            <person name="Ma J."/>
        </authorList>
    </citation>
    <scope>NUCLEOTIDE SEQUENCE [LARGE SCALE GENOMIC DNA]</scope>
    <source>
        <strain evidence="1 2">JCM 13004</strain>
    </source>
</reference>
<accession>A0ABN1WWT4</accession>
<sequence>MGHKDVHDDPGLDVWRDTSTLYVRMLAGHVPPDGDAAAPVLGAGVITILVRDFVHQMTTFRAVGPHPARALERFGRLFLGELWAVYGPRLALTKEPS</sequence>
<protein>
    <recommendedName>
        <fullName evidence="3">Tetracyclin repressor-like C-terminal domain-containing protein</fullName>
    </recommendedName>
</protein>
<proteinExistence type="predicted"/>
<comment type="caution">
    <text evidence="1">The sequence shown here is derived from an EMBL/GenBank/DDBJ whole genome shotgun (WGS) entry which is preliminary data.</text>
</comment>
<evidence type="ECO:0008006" key="3">
    <source>
        <dbReference type="Google" id="ProtNLM"/>
    </source>
</evidence>
<name>A0ABN1WWT4_9ACTN</name>
<evidence type="ECO:0000313" key="2">
    <source>
        <dbReference type="Proteomes" id="UP001500037"/>
    </source>
</evidence>